<evidence type="ECO:0000313" key="2">
    <source>
        <dbReference type="Proteomes" id="UP000054526"/>
    </source>
</evidence>
<organism evidence="1 2">
    <name type="scientific">Cohnella kolymensis</name>
    <dbReference type="NCBI Taxonomy" id="1590652"/>
    <lineage>
        <taxon>Bacteria</taxon>
        <taxon>Bacillati</taxon>
        <taxon>Bacillota</taxon>
        <taxon>Bacilli</taxon>
        <taxon>Bacillales</taxon>
        <taxon>Paenibacillaceae</taxon>
        <taxon>Cohnella</taxon>
    </lineage>
</organism>
<dbReference type="PANTHER" id="PTHR35788">
    <property type="entry name" value="EXPORTED PROTEIN-RELATED"/>
    <property type="match status" value="1"/>
</dbReference>
<evidence type="ECO:0000313" key="1">
    <source>
        <dbReference type="EMBL" id="KIL35666.1"/>
    </source>
</evidence>
<accession>A0ABR5A3N7</accession>
<sequence>MEGRCRVMMQQLRPVPRSPLRLKLGKWGYTSARYLEWWFGKVRFARKKSYASLPYTIFQHQTPLLRKLSNTDMRLQHNKIQNLKAAVPRLDGLLLNPGETFSYWRLLGRPTRGKGYVDGMVLFYGQVRTGVAGGLCQLSNLIYWMTLHTELTVTERHRHSYDVFPDANRTQPFGSGATCSYNYLDLRITNNTDTAYQLRLSLDGQDLRGSWHAQAPSRYRYEVKERNHAITSEPWGGYVRHNLLCRDVYNVDGEWLREEEITENHALMMYAPLISETSKDS</sequence>
<dbReference type="Proteomes" id="UP000054526">
    <property type="component" value="Unassembled WGS sequence"/>
</dbReference>
<comment type="caution">
    <text evidence="1">The sequence shown here is derived from an EMBL/GenBank/DDBJ whole genome shotgun (WGS) entry which is preliminary data.</text>
</comment>
<name>A0ABR5A3N7_9BACL</name>
<dbReference type="InterPro" id="IPR007391">
    <property type="entry name" value="Vancomycin_resist_VanW"/>
</dbReference>
<keyword evidence="2" id="KW-1185">Reference proteome</keyword>
<gene>
    <name evidence="1" type="ORF">SD71_12265</name>
</gene>
<dbReference type="PANTHER" id="PTHR35788:SF1">
    <property type="entry name" value="EXPORTED PROTEIN"/>
    <property type="match status" value="1"/>
</dbReference>
<proteinExistence type="predicted"/>
<dbReference type="InterPro" id="IPR052913">
    <property type="entry name" value="Glycopeptide_resist_protein"/>
</dbReference>
<dbReference type="Pfam" id="PF04294">
    <property type="entry name" value="VanW"/>
    <property type="match status" value="1"/>
</dbReference>
<protein>
    <submittedName>
        <fullName evidence="1">Vancomycin resistance protein</fullName>
    </submittedName>
</protein>
<reference evidence="1 2" key="1">
    <citation type="submission" date="2014-12" db="EMBL/GenBank/DDBJ databases">
        <title>Draft genome sequence of Cohnella kolymensis strain B-2846.</title>
        <authorList>
            <person name="Karlyshev A.V."/>
            <person name="Kudryashova E.B."/>
        </authorList>
    </citation>
    <scope>NUCLEOTIDE SEQUENCE [LARGE SCALE GENOMIC DNA]</scope>
    <source>
        <strain evidence="1 2">VKM B-2846</strain>
    </source>
</reference>
<dbReference type="EMBL" id="JXAL01000017">
    <property type="protein sequence ID" value="KIL35666.1"/>
    <property type="molecule type" value="Genomic_DNA"/>
</dbReference>